<feature type="chain" id="PRO_5042193242" evidence="1">
    <location>
        <begin position="21"/>
        <end position="493"/>
    </location>
</feature>
<sequence>MKYSTSTFGAALLAACLAHAQEESPDFSIEVADQPTGGEEALSGNIRVGGDAAQETGSAELEQLPGQVGGGAADSDFDPASLIPLGEAQTDPNTEIDLNTSQQLTNQVTTEFDASSFLQSETAVESVIVTTSEEETVVTEDPLVNIDTTSVAITSEVAEITTSEVGIELSSTAVLGFTSSAVAEITTPAVVEITSSALAEITSSAVAEITTSAVVEITSSAVAEITTSGVAEIPTPAIVNITSSAVPGISSSAAVVSSGVSVSEIPEAAPTANVGNQGAVLVSVPGSQTIPSSSAAAIPTVTSAAFGLGNTTTSSSAAVGGDPALSSLSPLVPIGTGASTIAGVSSEANAELPTQVLGEGSTASGIASLIPLPGQANGTTLAQLPGLSTGVSGAVETSLGSLEPVLPGQVATGTESLSLSSLLGASGTLSTSVTGVTASSAFSGANATAAIMDPAAASDVAEANDDNTNGASGIVAAKAGLAGVAAVMAYLAL</sequence>
<evidence type="ECO:0000313" key="3">
    <source>
        <dbReference type="Proteomes" id="UP001201980"/>
    </source>
</evidence>
<reference evidence="2" key="1">
    <citation type="submission" date="2022-07" db="EMBL/GenBank/DDBJ databases">
        <title>Draft genome sequence of Zalerion maritima ATCC 34329, a (micro)plastics degrading marine fungus.</title>
        <authorList>
            <person name="Paco A."/>
            <person name="Goncalves M.F.M."/>
            <person name="Rocha-Santos T.A.P."/>
            <person name="Alves A."/>
        </authorList>
    </citation>
    <scope>NUCLEOTIDE SEQUENCE</scope>
    <source>
        <strain evidence="2">ATCC 34329</strain>
    </source>
</reference>
<feature type="signal peptide" evidence="1">
    <location>
        <begin position="1"/>
        <end position="20"/>
    </location>
</feature>
<keyword evidence="1" id="KW-0732">Signal</keyword>
<gene>
    <name evidence="2" type="ORF">MKZ38_002428</name>
</gene>
<protein>
    <submittedName>
        <fullName evidence="2">Uncharacterized protein</fullName>
    </submittedName>
</protein>
<proteinExistence type="predicted"/>
<dbReference type="AlphaFoldDB" id="A0AAD5WSG8"/>
<name>A0AAD5WSG8_9PEZI</name>
<organism evidence="2 3">
    <name type="scientific">Zalerion maritima</name>
    <dbReference type="NCBI Taxonomy" id="339359"/>
    <lineage>
        <taxon>Eukaryota</taxon>
        <taxon>Fungi</taxon>
        <taxon>Dikarya</taxon>
        <taxon>Ascomycota</taxon>
        <taxon>Pezizomycotina</taxon>
        <taxon>Sordariomycetes</taxon>
        <taxon>Lulworthiomycetidae</taxon>
        <taxon>Lulworthiales</taxon>
        <taxon>Lulworthiaceae</taxon>
        <taxon>Zalerion</taxon>
    </lineage>
</organism>
<accession>A0AAD5WSG8</accession>
<dbReference type="Proteomes" id="UP001201980">
    <property type="component" value="Unassembled WGS sequence"/>
</dbReference>
<evidence type="ECO:0000313" key="2">
    <source>
        <dbReference type="EMBL" id="KAJ2900523.1"/>
    </source>
</evidence>
<dbReference type="EMBL" id="JAKWBI020000171">
    <property type="protein sequence ID" value="KAJ2900523.1"/>
    <property type="molecule type" value="Genomic_DNA"/>
</dbReference>
<keyword evidence="3" id="KW-1185">Reference proteome</keyword>
<comment type="caution">
    <text evidence="2">The sequence shown here is derived from an EMBL/GenBank/DDBJ whole genome shotgun (WGS) entry which is preliminary data.</text>
</comment>
<dbReference type="PROSITE" id="PS51257">
    <property type="entry name" value="PROKAR_LIPOPROTEIN"/>
    <property type="match status" value="1"/>
</dbReference>
<evidence type="ECO:0000256" key="1">
    <source>
        <dbReference type="SAM" id="SignalP"/>
    </source>
</evidence>